<evidence type="ECO:0000313" key="3">
    <source>
        <dbReference type="EMBL" id="MQS52817.1"/>
    </source>
</evidence>
<feature type="transmembrane region" description="Helical" evidence="1">
    <location>
        <begin position="12"/>
        <end position="32"/>
    </location>
</feature>
<protein>
    <recommendedName>
        <fullName evidence="6">Yip1 domain-containing protein</fullName>
    </recommendedName>
</protein>
<feature type="transmembrane region" description="Helical" evidence="1">
    <location>
        <begin position="87"/>
        <end position="108"/>
    </location>
</feature>
<proteinExistence type="predicted"/>
<accession>A0A5P0ZJI0</accession>
<dbReference type="RefSeq" id="WP_125706396.1">
    <property type="nucleotide sequence ID" value="NZ_JBHTOO010000021.1"/>
</dbReference>
<evidence type="ECO:0000256" key="1">
    <source>
        <dbReference type="SAM" id="Phobius"/>
    </source>
</evidence>
<feature type="transmembrane region" description="Helical" evidence="1">
    <location>
        <begin position="114"/>
        <end position="136"/>
    </location>
</feature>
<keyword evidence="1" id="KW-0812">Transmembrane</keyword>
<sequence length="162" mass="18165">MFQKSGNLRYLYLVALALLVYVLGAFVTSPAVQVYAVKLQSANLSDGSISLILNLFTLIIIIISTTLMAWIYMLIYNRIYSKDKLTFMLSVEASMIAQLPTFIIELAMNNMNHGIVYPLIGSIVCVITYVAFIAYIKKLTFKQDVILTVLFLLVGILLQILI</sequence>
<organism evidence="3 4">
    <name type="scientific">Companilactobacillus mishanensis</name>
    <dbReference type="NCBI Taxonomy" id="2486008"/>
    <lineage>
        <taxon>Bacteria</taxon>
        <taxon>Bacillati</taxon>
        <taxon>Bacillota</taxon>
        <taxon>Bacilli</taxon>
        <taxon>Lactobacillales</taxon>
        <taxon>Lactobacillaceae</taxon>
        <taxon>Companilactobacillus</taxon>
    </lineage>
</organism>
<dbReference type="Proteomes" id="UP000380386">
    <property type="component" value="Unassembled WGS sequence"/>
</dbReference>
<dbReference type="Proteomes" id="UP000436655">
    <property type="component" value="Unassembled WGS sequence"/>
</dbReference>
<dbReference type="EMBL" id="VDFM01000008">
    <property type="protein sequence ID" value="MQS52817.1"/>
    <property type="molecule type" value="Genomic_DNA"/>
</dbReference>
<feature type="transmembrane region" description="Helical" evidence="1">
    <location>
        <begin position="145"/>
        <end position="161"/>
    </location>
</feature>
<evidence type="ECO:0000313" key="2">
    <source>
        <dbReference type="EMBL" id="MQS45863.1"/>
    </source>
</evidence>
<dbReference type="EMBL" id="VDFN01000011">
    <property type="protein sequence ID" value="MQS45863.1"/>
    <property type="molecule type" value="Genomic_DNA"/>
</dbReference>
<reference evidence="4 5" key="1">
    <citation type="journal article" date="2019" name="Syst. Appl. Microbiol.">
        <title>Polyphasic characterization of two novel Lactobacillus spp. isolated from blown salami packages: Description of Lactobacillus halodurans sp. nov. and Lactobacillus salsicarnum sp. nov.</title>
        <authorList>
            <person name="Schuster J.A."/>
            <person name="Klingl A."/>
            <person name="Vogel R.F."/>
            <person name="Ehrmann M.A."/>
        </authorList>
    </citation>
    <scope>NUCLEOTIDE SEQUENCE [LARGE SCALE GENOMIC DNA]</scope>
    <source>
        <strain evidence="2 5">TMW 1.2098</strain>
        <strain evidence="3 4">TMW 1.2118</strain>
    </source>
</reference>
<feature type="transmembrane region" description="Helical" evidence="1">
    <location>
        <begin position="52"/>
        <end position="75"/>
    </location>
</feature>
<dbReference type="AlphaFoldDB" id="A0A5P0ZJI0"/>
<gene>
    <name evidence="3" type="ORF">FHL02_07255</name>
    <name evidence="2" type="ORF">FHL03_10235</name>
</gene>
<evidence type="ECO:0000313" key="5">
    <source>
        <dbReference type="Proteomes" id="UP000436655"/>
    </source>
</evidence>
<keyword evidence="5" id="KW-1185">Reference proteome</keyword>
<name>A0A5P0ZJI0_9LACO</name>
<keyword evidence="1" id="KW-1133">Transmembrane helix</keyword>
<keyword evidence="1" id="KW-0472">Membrane</keyword>
<evidence type="ECO:0000313" key="4">
    <source>
        <dbReference type="Proteomes" id="UP000380386"/>
    </source>
</evidence>
<comment type="caution">
    <text evidence="3">The sequence shown here is derived from an EMBL/GenBank/DDBJ whole genome shotgun (WGS) entry which is preliminary data.</text>
</comment>
<evidence type="ECO:0008006" key="6">
    <source>
        <dbReference type="Google" id="ProtNLM"/>
    </source>
</evidence>
<reference evidence="2" key="2">
    <citation type="submission" date="2019-05" db="EMBL/GenBank/DDBJ databases">
        <authorList>
            <person name="Schuster J.A."/>
            <person name="Ehrmann M.A."/>
        </authorList>
    </citation>
    <scope>NUCLEOTIDE SEQUENCE</scope>
    <source>
        <strain evidence="2">TMW 1.2098</strain>
    </source>
</reference>